<keyword evidence="2" id="KW-1185">Reference proteome</keyword>
<gene>
    <name evidence="1" type="ORF">EYZ11_001455</name>
</gene>
<name>A0A4S3JUJ3_9EURO</name>
<comment type="caution">
    <text evidence="1">The sequence shown here is derived from an EMBL/GenBank/DDBJ whole genome shotgun (WGS) entry which is preliminary data.</text>
</comment>
<proteinExistence type="predicted"/>
<dbReference type="EMBL" id="SOSA01000027">
    <property type="protein sequence ID" value="THC99059.1"/>
    <property type="molecule type" value="Genomic_DNA"/>
</dbReference>
<evidence type="ECO:0000313" key="2">
    <source>
        <dbReference type="Proteomes" id="UP000308092"/>
    </source>
</evidence>
<reference evidence="1 2" key="1">
    <citation type="submission" date="2019-03" db="EMBL/GenBank/DDBJ databases">
        <title>The genome sequence of a newly discovered highly antifungal drug resistant Aspergillus species, Aspergillus tanneri NIH 1004.</title>
        <authorList>
            <person name="Mounaud S."/>
            <person name="Singh I."/>
            <person name="Joardar V."/>
            <person name="Pakala S."/>
            <person name="Pakala S."/>
            <person name="Venepally P."/>
            <person name="Hoover J."/>
            <person name="Nierman W."/>
            <person name="Chung J."/>
            <person name="Losada L."/>
        </authorList>
    </citation>
    <scope>NUCLEOTIDE SEQUENCE [LARGE SCALE GENOMIC DNA]</scope>
    <source>
        <strain evidence="1 2">NIH1004</strain>
    </source>
</reference>
<dbReference type="VEuPathDB" id="FungiDB:EYZ11_001455"/>
<sequence>MTIYEEIHLLTQLDALFTVEVDVHWLNKLGESGTFDEQLELDIKRVLRSDEDLFMFAQDYGKVDIVDFARSKDSKPEENIHRAMADQRYEGCTFPRRES</sequence>
<dbReference type="Proteomes" id="UP000308092">
    <property type="component" value="Unassembled WGS sequence"/>
</dbReference>
<protein>
    <submittedName>
        <fullName evidence="1">Uncharacterized protein</fullName>
    </submittedName>
</protein>
<accession>A0A4S3JUJ3</accession>
<organism evidence="1 2">
    <name type="scientific">Aspergillus tanneri</name>
    <dbReference type="NCBI Taxonomy" id="1220188"/>
    <lineage>
        <taxon>Eukaryota</taxon>
        <taxon>Fungi</taxon>
        <taxon>Dikarya</taxon>
        <taxon>Ascomycota</taxon>
        <taxon>Pezizomycotina</taxon>
        <taxon>Eurotiomycetes</taxon>
        <taxon>Eurotiomycetidae</taxon>
        <taxon>Eurotiales</taxon>
        <taxon>Aspergillaceae</taxon>
        <taxon>Aspergillus</taxon>
        <taxon>Aspergillus subgen. Circumdati</taxon>
    </lineage>
</organism>
<evidence type="ECO:0000313" key="1">
    <source>
        <dbReference type="EMBL" id="THC99059.1"/>
    </source>
</evidence>
<dbReference type="AlphaFoldDB" id="A0A4S3JUJ3"/>